<reference evidence="5 6" key="1">
    <citation type="journal article" date="2014" name="BMC Genomics">
        <title>Adaptive genomic structural variation in the grape powdery mildew pathogen, Erysiphe necator.</title>
        <authorList>
            <person name="Jones L."/>
            <person name="Riaz S."/>
            <person name="Morales-Cruz A."/>
            <person name="Amrine K.C."/>
            <person name="McGuire B."/>
            <person name="Gubler W.D."/>
            <person name="Walker M.A."/>
            <person name="Cantu D."/>
        </authorList>
    </citation>
    <scope>NUCLEOTIDE SEQUENCE [LARGE SCALE GENOMIC DNA]</scope>
    <source>
        <strain evidence="6">c</strain>
    </source>
</reference>
<dbReference type="PANTHER" id="PTHR12760">
    <property type="entry name" value="TETRATRICOPEPTIDE REPEAT PROTEIN"/>
    <property type="match status" value="1"/>
</dbReference>
<comment type="function">
    <text evidence="3">Part of the endoplasmic reticulum membrane protein complex (EMC) that enables the energy-independent insertion into endoplasmic reticulum membranes of newly synthesized membrane proteins.</text>
</comment>
<dbReference type="Gene3D" id="1.25.40.10">
    <property type="entry name" value="Tetratricopeptide repeat domain"/>
    <property type="match status" value="1"/>
</dbReference>
<dbReference type="STRING" id="52586.A0A0B1NZP8"/>
<keyword evidence="2" id="KW-0802">TPR repeat</keyword>
<dbReference type="InterPro" id="IPR055217">
    <property type="entry name" value="TPR_EMC2"/>
</dbReference>
<comment type="similarity">
    <text evidence="3">Belongs to the EMC2 family.</text>
</comment>
<dbReference type="InterPro" id="IPR039856">
    <property type="entry name" value="EMC2-like"/>
</dbReference>
<evidence type="ECO:0000259" key="4">
    <source>
        <dbReference type="Pfam" id="PF22890"/>
    </source>
</evidence>
<dbReference type="GO" id="GO:0072546">
    <property type="term" value="C:EMC complex"/>
    <property type="evidence" value="ECO:0007669"/>
    <property type="project" value="UniProtKB-UniRule"/>
</dbReference>
<comment type="caution">
    <text evidence="5">The sequence shown here is derived from an EMBL/GenBank/DDBJ whole genome shotgun (WGS) entry which is preliminary data.</text>
</comment>
<dbReference type="EMBL" id="JNVN01004992">
    <property type="protein sequence ID" value="KHJ30146.1"/>
    <property type="molecule type" value="Genomic_DNA"/>
</dbReference>
<keyword evidence="3" id="KW-0472">Membrane</keyword>
<dbReference type="HOGENOM" id="CLU_052388_0_0_1"/>
<keyword evidence="3" id="KW-0256">Endoplasmic reticulum</keyword>
<organism evidence="5 6">
    <name type="scientific">Uncinula necator</name>
    <name type="common">Grape powdery mildew</name>
    <dbReference type="NCBI Taxonomy" id="52586"/>
    <lineage>
        <taxon>Eukaryota</taxon>
        <taxon>Fungi</taxon>
        <taxon>Dikarya</taxon>
        <taxon>Ascomycota</taxon>
        <taxon>Pezizomycotina</taxon>
        <taxon>Leotiomycetes</taxon>
        <taxon>Erysiphales</taxon>
        <taxon>Erysiphaceae</taxon>
        <taxon>Erysiphe</taxon>
    </lineage>
</organism>
<evidence type="ECO:0000313" key="5">
    <source>
        <dbReference type="EMBL" id="KHJ30146.1"/>
    </source>
</evidence>
<accession>A0A0B1NZP8</accession>
<dbReference type="InterPro" id="IPR011990">
    <property type="entry name" value="TPR-like_helical_dom_sf"/>
</dbReference>
<keyword evidence="1" id="KW-0677">Repeat</keyword>
<comment type="subunit">
    <text evidence="3">Component of the ER membrane protein complex (EMC).</text>
</comment>
<evidence type="ECO:0000256" key="2">
    <source>
        <dbReference type="ARBA" id="ARBA00022803"/>
    </source>
</evidence>
<dbReference type="SUPFAM" id="SSF48452">
    <property type="entry name" value="TPR-like"/>
    <property type="match status" value="1"/>
</dbReference>
<feature type="domain" description="EMC2 TPR-like" evidence="4">
    <location>
        <begin position="107"/>
        <end position="196"/>
    </location>
</feature>
<evidence type="ECO:0000313" key="6">
    <source>
        <dbReference type="Proteomes" id="UP000030854"/>
    </source>
</evidence>
<dbReference type="Pfam" id="PF22890">
    <property type="entry name" value="TPR_EMC2"/>
    <property type="match status" value="1"/>
</dbReference>
<dbReference type="AlphaFoldDB" id="A0A0B1NZP8"/>
<evidence type="ECO:0000256" key="1">
    <source>
        <dbReference type="ARBA" id="ARBA00022737"/>
    </source>
</evidence>
<keyword evidence="6" id="KW-1185">Reference proteome</keyword>
<protein>
    <recommendedName>
        <fullName evidence="3">ER membrane protein complex subunit 2</fullName>
    </recommendedName>
</protein>
<proteinExistence type="inferred from homology"/>
<evidence type="ECO:0000256" key="3">
    <source>
        <dbReference type="RuleBase" id="RU367091"/>
    </source>
</evidence>
<sequence length="313" mass="35582">MNFSPLFFVSNSLSLQLSQHAPRILQKTSPAKYLSAWSAKETPELWLTYESLVHSCLRTGDEKSAFACLQKLTERFGEDNERVLAISGVYKEAVAKDERELEKILDEYEAILLKDPTNIPISKRRIALLKSLGRPDQAILALIRLLDTSPNDAENWAELSDLYVAECMYKQAVFALEELLLISPYAWNIHARLGEVLFMSSSTNYNGREKSIIEAMQCFCRSIELCDDYLRSYYGLKIVTNELQAIRNSGNQIKSQLSDQDLKQLNELATLKLTEISQRIMNDTTTEQDYSTAEYALAKLIVDHGFTTLSIKL</sequence>
<dbReference type="OMA" id="LMEMLFY"/>
<comment type="subcellular location">
    <subcellularLocation>
        <location evidence="3">Endoplasmic reticulum membrane</location>
        <topology evidence="3">Peripheral membrane protein</topology>
        <orientation evidence="3">Cytoplasmic side</orientation>
    </subcellularLocation>
</comment>
<name>A0A0B1NZP8_UNCNE</name>
<gene>
    <name evidence="5" type="ORF">EV44_g6267</name>
</gene>
<dbReference type="Proteomes" id="UP000030854">
    <property type="component" value="Unassembled WGS sequence"/>
</dbReference>